<evidence type="ECO:0000256" key="1">
    <source>
        <dbReference type="ARBA" id="ARBA00022964"/>
    </source>
</evidence>
<dbReference type="CDD" id="cd02216">
    <property type="entry name" value="cupin_GDO-like_N"/>
    <property type="match status" value="1"/>
</dbReference>
<organism evidence="5 6">
    <name type="scientific">Pseudallescheria apiosperma</name>
    <name type="common">Scedosporium apiospermum</name>
    <dbReference type="NCBI Taxonomy" id="563466"/>
    <lineage>
        <taxon>Eukaryota</taxon>
        <taxon>Fungi</taxon>
        <taxon>Dikarya</taxon>
        <taxon>Ascomycota</taxon>
        <taxon>Pezizomycotina</taxon>
        <taxon>Sordariomycetes</taxon>
        <taxon>Hypocreomycetidae</taxon>
        <taxon>Microascales</taxon>
        <taxon>Microascaceae</taxon>
        <taxon>Scedosporium</taxon>
    </lineage>
</organism>
<dbReference type="Gene3D" id="2.60.120.10">
    <property type="entry name" value="Jelly Rolls"/>
    <property type="match status" value="2"/>
</dbReference>
<reference evidence="5 6" key="1">
    <citation type="journal article" date="2014" name="Genome Announc.">
        <title>Draft genome sequence of the pathogenic fungus Scedosporium apiospermum.</title>
        <authorList>
            <person name="Vandeputte P."/>
            <person name="Ghamrawi S."/>
            <person name="Rechenmann M."/>
            <person name="Iltis A."/>
            <person name="Giraud S."/>
            <person name="Fleury M."/>
            <person name="Thornton C."/>
            <person name="Delhaes L."/>
            <person name="Meyer W."/>
            <person name="Papon N."/>
            <person name="Bouchara J.P."/>
        </authorList>
    </citation>
    <scope>NUCLEOTIDE SEQUENCE [LARGE SCALE GENOMIC DNA]</scope>
    <source>
        <strain evidence="5 6">IHEM 14462</strain>
    </source>
</reference>
<dbReference type="EMBL" id="JOWA01000094">
    <property type="protein sequence ID" value="KEZ43356.1"/>
    <property type="molecule type" value="Genomic_DNA"/>
</dbReference>
<evidence type="ECO:0000313" key="6">
    <source>
        <dbReference type="Proteomes" id="UP000028545"/>
    </source>
</evidence>
<evidence type="ECO:0000313" key="5">
    <source>
        <dbReference type="EMBL" id="KEZ43356.1"/>
    </source>
</evidence>
<dbReference type="Proteomes" id="UP000028545">
    <property type="component" value="Unassembled WGS sequence"/>
</dbReference>
<dbReference type="OrthoDB" id="2205143at2759"/>
<dbReference type="PANTHER" id="PTHR41517">
    <property type="entry name" value="1,2-DIOXYGENASE PROTEIN-RELATED"/>
    <property type="match status" value="1"/>
</dbReference>
<dbReference type="RefSeq" id="XP_016643155.1">
    <property type="nucleotide sequence ID" value="XM_016787276.1"/>
</dbReference>
<feature type="domain" description="Cupin type-2" evidence="4">
    <location>
        <begin position="118"/>
        <end position="184"/>
    </location>
</feature>
<comment type="caution">
    <text evidence="5">The sequence shown here is derived from an EMBL/GenBank/DDBJ whole genome shotgun (WGS) entry which is preliminary data.</text>
</comment>
<dbReference type="VEuPathDB" id="FungiDB:SAPIO_CDS4815"/>
<proteinExistence type="predicted"/>
<dbReference type="PANTHER" id="PTHR41517:SF1">
    <property type="entry name" value="CUPIN"/>
    <property type="match status" value="1"/>
</dbReference>
<dbReference type="InterPro" id="IPR014710">
    <property type="entry name" value="RmlC-like_jellyroll"/>
</dbReference>
<gene>
    <name evidence="5" type="ORF">SAPIO_CDS4815</name>
</gene>
<protein>
    <recommendedName>
        <fullName evidence="4">Cupin type-2 domain-containing protein</fullName>
    </recommendedName>
</protein>
<dbReference type="SUPFAM" id="SSF51182">
    <property type="entry name" value="RmlC-like cupins"/>
    <property type="match status" value="1"/>
</dbReference>
<dbReference type="GeneID" id="27723887"/>
<dbReference type="GO" id="GO:0051213">
    <property type="term" value="F:dioxygenase activity"/>
    <property type="evidence" value="ECO:0007669"/>
    <property type="project" value="UniProtKB-KW"/>
</dbReference>
<evidence type="ECO:0000256" key="2">
    <source>
        <dbReference type="ARBA" id="ARBA00023002"/>
    </source>
</evidence>
<dbReference type="HOGENOM" id="CLU_060572_0_0_1"/>
<dbReference type="InterPro" id="IPR013096">
    <property type="entry name" value="Cupin_2"/>
</dbReference>
<accession>A0A084G7P4</accession>
<sequence>MTENTAANNIESRSDGHTAEPVAKGGKLNENVNNRYTMDGDILACHHLEPLWLKMNAMVPPTPNPVASPHIWRYEETLPHLLEAGRTVPPEAAERRVLMLVNPKMESPYTTDTIYGGLQLVNPGETAPAHRHIAFAIRFIIEGEGFTAVEGKKIPLKRGDVVVTPTWHWHDHGNESDAPVIWLDALNLPLFRFARVHIAEGYRESRYPSTLCTPCEWSHPWEGVEKSLNSQETPHAVYRYATKDGQPLSTTLSVQAEKIDSGHSTRETQDVASFLVHCYSGEGETIIDPPNGEKRVLDWTAKDTFVIPAYSKVVHVNKGSSRAYLVLVHDRPLLNSLGLYKPGSI</sequence>
<keyword evidence="2" id="KW-0560">Oxidoreductase</keyword>
<evidence type="ECO:0000259" key="4">
    <source>
        <dbReference type="Pfam" id="PF07883"/>
    </source>
</evidence>
<dbReference type="Pfam" id="PF07883">
    <property type="entry name" value="Cupin_2"/>
    <property type="match status" value="1"/>
</dbReference>
<keyword evidence="6" id="KW-1185">Reference proteome</keyword>
<feature type="region of interest" description="Disordered" evidence="3">
    <location>
        <begin position="1"/>
        <end position="31"/>
    </location>
</feature>
<dbReference type="InterPro" id="IPR011051">
    <property type="entry name" value="RmlC_Cupin_sf"/>
</dbReference>
<evidence type="ECO:0000256" key="3">
    <source>
        <dbReference type="SAM" id="MobiDB-lite"/>
    </source>
</evidence>
<feature type="compositionally biased region" description="Polar residues" evidence="3">
    <location>
        <begin position="1"/>
        <end position="11"/>
    </location>
</feature>
<keyword evidence="1" id="KW-0223">Dioxygenase</keyword>
<dbReference type="AlphaFoldDB" id="A0A084G7P4"/>
<dbReference type="KEGG" id="sapo:SAPIO_CDS4815"/>
<dbReference type="OMA" id="ANKIEPW"/>
<dbReference type="InterPro" id="IPR047183">
    <property type="entry name" value="GDO-like"/>
</dbReference>
<name>A0A084G7P4_PSEDA</name>